<protein>
    <recommendedName>
        <fullName evidence="1">CHK kinase-like domain-containing protein</fullName>
    </recommendedName>
</protein>
<comment type="caution">
    <text evidence="2">The sequence shown here is derived from an EMBL/GenBank/DDBJ whole genome shotgun (WGS) entry which is preliminary data.</text>
</comment>
<dbReference type="PANTHER" id="PTHR11012">
    <property type="entry name" value="PROTEIN KINASE-LIKE DOMAIN-CONTAINING"/>
    <property type="match status" value="1"/>
</dbReference>
<organism evidence="2 3">
    <name type="scientific">Manduca sexta</name>
    <name type="common">Tobacco hawkmoth</name>
    <name type="synonym">Tobacco hornworm</name>
    <dbReference type="NCBI Taxonomy" id="7130"/>
    <lineage>
        <taxon>Eukaryota</taxon>
        <taxon>Metazoa</taxon>
        <taxon>Ecdysozoa</taxon>
        <taxon>Arthropoda</taxon>
        <taxon>Hexapoda</taxon>
        <taxon>Insecta</taxon>
        <taxon>Pterygota</taxon>
        <taxon>Neoptera</taxon>
        <taxon>Endopterygota</taxon>
        <taxon>Lepidoptera</taxon>
        <taxon>Glossata</taxon>
        <taxon>Ditrysia</taxon>
        <taxon>Bombycoidea</taxon>
        <taxon>Sphingidae</taxon>
        <taxon>Sphinginae</taxon>
        <taxon>Sphingini</taxon>
        <taxon>Manduca</taxon>
    </lineage>
</organism>
<proteinExistence type="predicted"/>
<sequence>MPVRKKSCSQDFVDLIYKIADIFNLNHIQYVVEFGTEDVDSFYSGLYKVQIRGYSGGQKIKQTVVIKWHPDQKLRVYYRESYKREYVVYRNLVPKFLEIQRDFKIIEGLKIKFPNCIFASTDVDKETIAIVGLQESGFRFHDRFHKLDFAHASLVMKYLAKFHALSFILAKKYPREFEEIRNLFHKDVQYCDPSHVSKNLEFYYDASVNVVSDPVAKEKLKALGSDILSVLNKCTLPVPRYSTFCHADCWNNNVLYKYKGNRPVDTILIDYQLARYASPVTDISYFLYMSTDKEFLNNYYDQILEVYYGTLAAMLRQCDLDVNEVFPRNIFQKHLKEYSVLGLIEALVAMMIITAPNDDAIKMAEMIHQRNHDSIECENKHHYEDALFVERVNGVVNNFFDRNYSLDSVLNNKVV</sequence>
<name>A0A922CSD2_MANSE</name>
<dbReference type="SUPFAM" id="SSF56112">
    <property type="entry name" value="Protein kinase-like (PK-like)"/>
    <property type="match status" value="1"/>
</dbReference>
<dbReference type="Gene3D" id="3.90.1200.10">
    <property type="match status" value="1"/>
</dbReference>
<feature type="domain" description="CHK kinase-like" evidence="1">
    <location>
        <begin position="128"/>
        <end position="317"/>
    </location>
</feature>
<accession>A0A922CSD2</accession>
<dbReference type="InterPro" id="IPR004119">
    <property type="entry name" value="EcKL"/>
</dbReference>
<evidence type="ECO:0000259" key="1">
    <source>
        <dbReference type="SMART" id="SM00587"/>
    </source>
</evidence>
<evidence type="ECO:0000313" key="2">
    <source>
        <dbReference type="EMBL" id="KAG6456622.1"/>
    </source>
</evidence>
<dbReference type="OrthoDB" id="190089at2759"/>
<dbReference type="InterPro" id="IPR015897">
    <property type="entry name" value="CHK_kinase-like"/>
</dbReference>
<dbReference type="PANTHER" id="PTHR11012:SF54">
    <property type="entry name" value="CHK KINASE-LIKE DOMAIN-CONTAINING PROTEIN"/>
    <property type="match status" value="1"/>
</dbReference>
<dbReference type="InterPro" id="IPR011009">
    <property type="entry name" value="Kinase-like_dom_sf"/>
</dbReference>
<dbReference type="Pfam" id="PF02958">
    <property type="entry name" value="EcKL"/>
    <property type="match status" value="1"/>
</dbReference>
<gene>
    <name evidence="2" type="ORF">O3G_MSEX009834</name>
</gene>
<dbReference type="SMART" id="SM00587">
    <property type="entry name" value="CHK"/>
    <property type="match status" value="1"/>
</dbReference>
<dbReference type="Proteomes" id="UP000791440">
    <property type="component" value="Unassembled WGS sequence"/>
</dbReference>
<reference evidence="2" key="1">
    <citation type="journal article" date="2016" name="Insect Biochem. Mol. Biol.">
        <title>Multifaceted biological insights from a draft genome sequence of the tobacco hornworm moth, Manduca sexta.</title>
        <authorList>
            <person name="Kanost M.R."/>
            <person name="Arrese E.L."/>
            <person name="Cao X."/>
            <person name="Chen Y.R."/>
            <person name="Chellapilla S."/>
            <person name="Goldsmith M.R."/>
            <person name="Grosse-Wilde E."/>
            <person name="Heckel D.G."/>
            <person name="Herndon N."/>
            <person name="Jiang H."/>
            <person name="Papanicolaou A."/>
            <person name="Qu J."/>
            <person name="Soulages J.L."/>
            <person name="Vogel H."/>
            <person name="Walters J."/>
            <person name="Waterhouse R.M."/>
            <person name="Ahn S.J."/>
            <person name="Almeida F.C."/>
            <person name="An C."/>
            <person name="Aqrawi P."/>
            <person name="Bretschneider A."/>
            <person name="Bryant W.B."/>
            <person name="Bucks S."/>
            <person name="Chao H."/>
            <person name="Chevignon G."/>
            <person name="Christen J.M."/>
            <person name="Clarke D.F."/>
            <person name="Dittmer N.T."/>
            <person name="Ferguson L.C.F."/>
            <person name="Garavelou S."/>
            <person name="Gordon K.H.J."/>
            <person name="Gunaratna R.T."/>
            <person name="Han Y."/>
            <person name="Hauser F."/>
            <person name="He Y."/>
            <person name="Heidel-Fischer H."/>
            <person name="Hirsh A."/>
            <person name="Hu Y."/>
            <person name="Jiang H."/>
            <person name="Kalra D."/>
            <person name="Klinner C."/>
            <person name="Konig C."/>
            <person name="Kovar C."/>
            <person name="Kroll A.R."/>
            <person name="Kuwar S.S."/>
            <person name="Lee S.L."/>
            <person name="Lehman R."/>
            <person name="Li K."/>
            <person name="Li Z."/>
            <person name="Liang H."/>
            <person name="Lovelace S."/>
            <person name="Lu Z."/>
            <person name="Mansfield J.H."/>
            <person name="McCulloch K.J."/>
            <person name="Mathew T."/>
            <person name="Morton B."/>
            <person name="Muzny D.M."/>
            <person name="Neunemann D."/>
            <person name="Ongeri F."/>
            <person name="Pauchet Y."/>
            <person name="Pu L.L."/>
            <person name="Pyrousis I."/>
            <person name="Rao X.J."/>
            <person name="Redding A."/>
            <person name="Roesel C."/>
            <person name="Sanchez-Gracia A."/>
            <person name="Schaack S."/>
            <person name="Shukla A."/>
            <person name="Tetreau G."/>
            <person name="Wang Y."/>
            <person name="Xiong G.H."/>
            <person name="Traut W."/>
            <person name="Walsh T.K."/>
            <person name="Worley K.C."/>
            <person name="Wu D."/>
            <person name="Wu W."/>
            <person name="Wu Y.Q."/>
            <person name="Zhang X."/>
            <person name="Zou Z."/>
            <person name="Zucker H."/>
            <person name="Briscoe A.D."/>
            <person name="Burmester T."/>
            <person name="Clem R.J."/>
            <person name="Feyereisen R."/>
            <person name="Grimmelikhuijzen C.J.P."/>
            <person name="Hamodrakas S.J."/>
            <person name="Hansson B.S."/>
            <person name="Huguet E."/>
            <person name="Jermiin L.S."/>
            <person name="Lan Q."/>
            <person name="Lehman H.K."/>
            <person name="Lorenzen M."/>
            <person name="Merzendorfer H."/>
            <person name="Michalopoulos I."/>
            <person name="Morton D.B."/>
            <person name="Muthukrishnan S."/>
            <person name="Oakeshott J.G."/>
            <person name="Palmer W."/>
            <person name="Park Y."/>
            <person name="Passarelli A.L."/>
            <person name="Rozas J."/>
            <person name="Schwartz L.M."/>
            <person name="Smith W."/>
            <person name="Southgate A."/>
            <person name="Vilcinskas A."/>
            <person name="Vogt R."/>
            <person name="Wang P."/>
            <person name="Werren J."/>
            <person name="Yu X.Q."/>
            <person name="Zhou J.J."/>
            <person name="Brown S.J."/>
            <person name="Scherer S.E."/>
            <person name="Richards S."/>
            <person name="Blissard G.W."/>
        </authorList>
    </citation>
    <scope>NUCLEOTIDE SEQUENCE</scope>
</reference>
<keyword evidence="3" id="KW-1185">Reference proteome</keyword>
<evidence type="ECO:0000313" key="3">
    <source>
        <dbReference type="Proteomes" id="UP000791440"/>
    </source>
</evidence>
<dbReference type="AlphaFoldDB" id="A0A922CSD2"/>
<reference evidence="2" key="2">
    <citation type="submission" date="2020-12" db="EMBL/GenBank/DDBJ databases">
        <authorList>
            <person name="Kanost M."/>
        </authorList>
    </citation>
    <scope>NUCLEOTIDE SEQUENCE</scope>
</reference>
<dbReference type="EMBL" id="JH668517">
    <property type="protein sequence ID" value="KAG6456622.1"/>
    <property type="molecule type" value="Genomic_DNA"/>
</dbReference>